<keyword evidence="1" id="KW-0812">Transmembrane</keyword>
<proteinExistence type="predicted"/>
<feature type="transmembrane region" description="Helical" evidence="1">
    <location>
        <begin position="6"/>
        <end position="26"/>
    </location>
</feature>
<dbReference type="Proteomes" id="UP000297070">
    <property type="component" value="Segment"/>
</dbReference>
<dbReference type="EMBL" id="MK620899">
    <property type="protein sequence ID" value="QBZ72730.1"/>
    <property type="molecule type" value="Genomic_DNA"/>
</dbReference>
<name>A0A4D6E232_9CAUD</name>
<dbReference type="GeneID" id="55012947"/>
<feature type="transmembrane region" description="Helical" evidence="1">
    <location>
        <begin position="58"/>
        <end position="81"/>
    </location>
</feature>
<gene>
    <name evidence="2" type="primary">111</name>
    <name evidence="2" type="ORF">SEA_GODONK_111</name>
</gene>
<evidence type="ECO:0000313" key="2">
    <source>
        <dbReference type="EMBL" id="QBZ72730.1"/>
    </source>
</evidence>
<dbReference type="RefSeq" id="YP_009821495.1">
    <property type="nucleotide sequence ID" value="NC_048176.1"/>
</dbReference>
<keyword evidence="1" id="KW-0472">Membrane</keyword>
<organism evidence="2 3">
    <name type="scientific">Gordonia phage GodonK</name>
    <dbReference type="NCBI Taxonomy" id="2562192"/>
    <lineage>
        <taxon>Viruses</taxon>
        <taxon>Duplodnaviria</taxon>
        <taxon>Heunggongvirae</taxon>
        <taxon>Uroviricota</taxon>
        <taxon>Caudoviricetes</taxon>
        <taxon>Godonkavirus</taxon>
        <taxon>Godonkavirus godonK</taxon>
    </lineage>
</organism>
<reference evidence="2 3" key="1">
    <citation type="submission" date="2019-03" db="EMBL/GenBank/DDBJ databases">
        <authorList>
            <person name="Douthitt C."/>
            <person name="D'Elia T."/>
            <person name="Bockoras C."/>
            <person name="Boss C."/>
            <person name="Clemons M."/>
            <person name="Green W."/>
            <person name="Harel H."/>
            <person name="Larralde J."/>
            <person name="Lopez M."/>
            <person name="Magana D."/>
            <person name="Miguel M."/>
            <person name="Muschweck L."/>
            <person name="Olivos K."/>
            <person name="Racette D."/>
            <person name="Reynolds M."/>
            <person name="Ru Y."/>
            <person name="Santana M."/>
            <person name="Simon R."/>
            <person name="Smotrilla K."/>
            <person name="Sufficool B."/>
            <person name="Tamayo B."/>
            <person name="Tirado E."/>
            <person name="Vajanyi M."/>
            <person name="Weger M."/>
            <person name="Wehr A."/>
            <person name="Whitaker K."/>
            <person name="Garlena R.A."/>
            <person name="Russell D.A."/>
            <person name="Pope W.H."/>
            <person name="Jacobs-Sera D."/>
            <person name="Hatfull G.F."/>
        </authorList>
    </citation>
    <scope>NUCLEOTIDE SEQUENCE [LARGE SCALE GENOMIC DNA]</scope>
</reference>
<evidence type="ECO:0000313" key="3">
    <source>
        <dbReference type="Proteomes" id="UP000297070"/>
    </source>
</evidence>
<dbReference type="KEGG" id="vg:55012947"/>
<keyword evidence="1" id="KW-1133">Transmembrane helix</keyword>
<evidence type="ECO:0008006" key="4">
    <source>
        <dbReference type="Google" id="ProtNLM"/>
    </source>
</evidence>
<evidence type="ECO:0000256" key="1">
    <source>
        <dbReference type="SAM" id="Phobius"/>
    </source>
</evidence>
<keyword evidence="3" id="KW-1185">Reference proteome</keyword>
<protein>
    <recommendedName>
        <fullName evidence="4">Transmembrane protein</fullName>
    </recommendedName>
</protein>
<sequence length="89" mass="10186">MIWIIAGATPLLIALWLFIMMIAHMNHVDKHARWRKEDRCTCGDPDISYWKYTRKITLVWLCVVAVLAAIAGCCVMIGHGMDQVWPSDN</sequence>
<accession>A0A4D6E232</accession>